<evidence type="ECO:0000256" key="2">
    <source>
        <dbReference type="ARBA" id="ARBA00007495"/>
    </source>
</evidence>
<comment type="caution">
    <text evidence="11">The sequence shown here is derived from an EMBL/GenBank/DDBJ whole genome shotgun (WGS) entry which is preliminary data.</text>
</comment>
<organism evidence="11 12">
    <name type="scientific">Microvirga arsenatis</name>
    <dbReference type="NCBI Taxonomy" id="2692265"/>
    <lineage>
        <taxon>Bacteria</taxon>
        <taxon>Pseudomonadati</taxon>
        <taxon>Pseudomonadota</taxon>
        <taxon>Alphaproteobacteria</taxon>
        <taxon>Hyphomicrobiales</taxon>
        <taxon>Methylobacteriaceae</taxon>
        <taxon>Microvirga</taxon>
    </lineage>
</organism>
<sequence>MSSAAARRNLLCGTALCTSDLSAQPLTRAILRDCNLVTPEYELKWDVIGRHPHEPDYSAADRLMAFAADNGLAFHGHTLWWHEAIPESRRANQSMDFAQAALRHLERTVARYAGRLRSWDVVNEPLEPAHGRQDGLRVSPFLAAFGPDYIETAFRAAAARDPGAILVLNEMGLEYAGPEAERKRRHMIDLLERELARGTPIACLGIQSHLTALEQPRQHPAFRAFLRTIRGMGLSVMITEMDVSDHLCPRDPRQRDRIVADTYRAYLDLVLDESRVLAVGTWGLADFSTWLNAFRPRPDGARQRPLLLDRAFRRKPAWHAVRAAFLGADNGFSAHQARS</sequence>
<protein>
    <recommendedName>
        <fullName evidence="9">Beta-xylanase</fullName>
        <ecNumber evidence="9">3.2.1.8</ecNumber>
    </recommendedName>
</protein>
<name>A0ABW9YV62_9HYPH</name>
<dbReference type="PROSITE" id="PS51760">
    <property type="entry name" value="GH10_2"/>
    <property type="match status" value="1"/>
</dbReference>
<keyword evidence="3" id="KW-0858">Xylan degradation</keyword>
<dbReference type="PRINTS" id="PR00134">
    <property type="entry name" value="GLHYDRLASE10"/>
</dbReference>
<feature type="domain" description="GH10" evidence="10">
    <location>
        <begin position="1"/>
        <end position="324"/>
    </location>
</feature>
<evidence type="ECO:0000256" key="7">
    <source>
        <dbReference type="ARBA" id="ARBA00023295"/>
    </source>
</evidence>
<evidence type="ECO:0000313" key="12">
    <source>
        <dbReference type="Proteomes" id="UP000818323"/>
    </source>
</evidence>
<evidence type="ECO:0000256" key="1">
    <source>
        <dbReference type="ARBA" id="ARBA00000681"/>
    </source>
</evidence>
<proteinExistence type="inferred from homology"/>
<dbReference type="EMBL" id="JAAAXJ010000001">
    <property type="protein sequence ID" value="NBJ23073.1"/>
    <property type="molecule type" value="Genomic_DNA"/>
</dbReference>
<dbReference type="EC" id="3.2.1.8" evidence="9"/>
<evidence type="ECO:0000256" key="3">
    <source>
        <dbReference type="ARBA" id="ARBA00022651"/>
    </source>
</evidence>
<dbReference type="Proteomes" id="UP000818323">
    <property type="component" value="Unassembled WGS sequence"/>
</dbReference>
<dbReference type="Pfam" id="PF00331">
    <property type="entry name" value="Glyco_hydro_10"/>
    <property type="match status" value="1"/>
</dbReference>
<accession>A0ABW9YV62</accession>
<dbReference type="PANTHER" id="PTHR31490">
    <property type="entry name" value="GLYCOSYL HYDROLASE"/>
    <property type="match status" value="1"/>
</dbReference>
<keyword evidence="7 9" id="KW-0326">Glycosidase</keyword>
<keyword evidence="4" id="KW-0732">Signal</keyword>
<keyword evidence="8 9" id="KW-0624">Polysaccharide degradation</keyword>
<dbReference type="PANTHER" id="PTHR31490:SF88">
    <property type="entry name" value="BETA-XYLANASE"/>
    <property type="match status" value="1"/>
</dbReference>
<dbReference type="GO" id="GO:0016787">
    <property type="term" value="F:hydrolase activity"/>
    <property type="evidence" value="ECO:0007669"/>
    <property type="project" value="UniProtKB-KW"/>
</dbReference>
<evidence type="ECO:0000256" key="5">
    <source>
        <dbReference type="ARBA" id="ARBA00022801"/>
    </source>
</evidence>
<evidence type="ECO:0000256" key="8">
    <source>
        <dbReference type="ARBA" id="ARBA00023326"/>
    </source>
</evidence>
<evidence type="ECO:0000256" key="6">
    <source>
        <dbReference type="ARBA" id="ARBA00023277"/>
    </source>
</evidence>
<gene>
    <name evidence="11" type="ORF">GR303_01700</name>
</gene>
<evidence type="ECO:0000259" key="10">
    <source>
        <dbReference type="PROSITE" id="PS51760"/>
    </source>
</evidence>
<comment type="catalytic activity">
    <reaction evidence="1 9">
        <text>Endohydrolysis of (1-&gt;4)-beta-D-xylosidic linkages in xylans.</text>
        <dbReference type="EC" id="3.2.1.8"/>
    </reaction>
</comment>
<dbReference type="InterPro" id="IPR017853">
    <property type="entry name" value="GH"/>
</dbReference>
<dbReference type="Gene3D" id="3.20.20.80">
    <property type="entry name" value="Glycosidases"/>
    <property type="match status" value="1"/>
</dbReference>
<keyword evidence="6 9" id="KW-0119">Carbohydrate metabolism</keyword>
<keyword evidence="12" id="KW-1185">Reference proteome</keyword>
<keyword evidence="5 9" id="KW-0378">Hydrolase</keyword>
<evidence type="ECO:0000256" key="4">
    <source>
        <dbReference type="ARBA" id="ARBA00022729"/>
    </source>
</evidence>
<evidence type="ECO:0000313" key="11">
    <source>
        <dbReference type="EMBL" id="NBJ23073.1"/>
    </source>
</evidence>
<comment type="similarity">
    <text evidence="2 9">Belongs to the glycosyl hydrolase 10 (cellulase F) family.</text>
</comment>
<reference evidence="11 12" key="1">
    <citation type="submission" date="2020-01" db="EMBL/GenBank/DDBJ databases">
        <title>Microvirga sp. nov., an arsenate reduction bacterium isolated from Tibet hotspring sediments.</title>
        <authorList>
            <person name="Yuan C.-G."/>
        </authorList>
    </citation>
    <scope>NUCLEOTIDE SEQUENCE [LARGE SCALE GENOMIC DNA]</scope>
    <source>
        <strain evidence="11 12">SYSU G3D203</strain>
    </source>
</reference>
<dbReference type="SUPFAM" id="SSF51445">
    <property type="entry name" value="(Trans)glycosidases"/>
    <property type="match status" value="1"/>
</dbReference>
<evidence type="ECO:0000256" key="9">
    <source>
        <dbReference type="RuleBase" id="RU361174"/>
    </source>
</evidence>
<dbReference type="SMART" id="SM00633">
    <property type="entry name" value="Glyco_10"/>
    <property type="match status" value="1"/>
</dbReference>
<dbReference type="InterPro" id="IPR044846">
    <property type="entry name" value="GH10"/>
</dbReference>
<dbReference type="InterPro" id="IPR001000">
    <property type="entry name" value="GH10_dom"/>
</dbReference>